<gene>
    <name evidence="15" type="ORF">EXE59_23330</name>
</gene>
<dbReference type="EMBL" id="SRRO01000001">
    <property type="protein sequence ID" value="TGN66556.1"/>
    <property type="molecule type" value="Genomic_DNA"/>
</dbReference>
<dbReference type="SUPFAM" id="SSF56176">
    <property type="entry name" value="FAD-binding/transporter-associated domain-like"/>
    <property type="match status" value="1"/>
</dbReference>
<feature type="transmembrane region" description="Helical" evidence="12">
    <location>
        <begin position="60"/>
        <end position="81"/>
    </location>
</feature>
<evidence type="ECO:0000313" key="15">
    <source>
        <dbReference type="EMBL" id="TGN66556.1"/>
    </source>
</evidence>
<dbReference type="SMART" id="SM00116">
    <property type="entry name" value="CBS"/>
    <property type="match status" value="2"/>
</dbReference>
<dbReference type="InterPro" id="IPR000644">
    <property type="entry name" value="CBS_dom"/>
</dbReference>
<dbReference type="Pfam" id="PF03471">
    <property type="entry name" value="CorC_HlyC"/>
    <property type="match status" value="1"/>
</dbReference>
<dbReference type="SMART" id="SM01091">
    <property type="entry name" value="CorC_HlyC"/>
    <property type="match status" value="1"/>
</dbReference>
<evidence type="ECO:0000256" key="3">
    <source>
        <dbReference type="ARBA" id="ARBA00022475"/>
    </source>
</evidence>
<evidence type="ECO:0000256" key="8">
    <source>
        <dbReference type="ARBA" id="ARBA00023136"/>
    </source>
</evidence>
<name>A0A4Z1CNM0_9ACTN</name>
<dbReference type="Pfam" id="PF01595">
    <property type="entry name" value="CNNM"/>
    <property type="match status" value="1"/>
</dbReference>
<evidence type="ECO:0000256" key="5">
    <source>
        <dbReference type="ARBA" id="ARBA00022737"/>
    </source>
</evidence>
<dbReference type="Pfam" id="PF00571">
    <property type="entry name" value="CBS"/>
    <property type="match status" value="2"/>
</dbReference>
<feature type="domain" description="CBS" evidence="13">
    <location>
        <begin position="279"/>
        <end position="336"/>
    </location>
</feature>
<organism evidence="15 16">
    <name type="scientific">Nocardioides eburneiflavus</name>
    <dbReference type="NCBI Taxonomy" id="2518372"/>
    <lineage>
        <taxon>Bacteria</taxon>
        <taxon>Bacillati</taxon>
        <taxon>Actinomycetota</taxon>
        <taxon>Actinomycetes</taxon>
        <taxon>Propionibacteriales</taxon>
        <taxon>Nocardioidaceae</taxon>
        <taxon>Nocardioides</taxon>
    </lineage>
</organism>
<dbReference type="Gene3D" id="3.10.580.10">
    <property type="entry name" value="CBS-domain"/>
    <property type="match status" value="1"/>
</dbReference>
<feature type="region of interest" description="Disordered" evidence="11">
    <location>
        <begin position="510"/>
        <end position="535"/>
    </location>
</feature>
<dbReference type="PANTHER" id="PTHR43099:SF5">
    <property type="entry name" value="HLYC_CORC FAMILY TRANSPORTER"/>
    <property type="match status" value="1"/>
</dbReference>
<keyword evidence="5" id="KW-0677">Repeat</keyword>
<comment type="subcellular location">
    <subcellularLocation>
        <location evidence="1">Cell membrane</location>
        <topology evidence="1">Multi-pass membrane protein</topology>
    </subcellularLocation>
</comment>
<keyword evidence="16" id="KW-1185">Reference proteome</keyword>
<feature type="region of interest" description="Disordered" evidence="11">
    <location>
        <begin position="560"/>
        <end position="605"/>
    </location>
</feature>
<evidence type="ECO:0000256" key="9">
    <source>
        <dbReference type="PROSITE-ProRule" id="PRU00703"/>
    </source>
</evidence>
<feature type="transmembrane region" description="Helical" evidence="12">
    <location>
        <begin position="6"/>
        <end position="30"/>
    </location>
</feature>
<evidence type="ECO:0000313" key="16">
    <source>
        <dbReference type="Proteomes" id="UP000297496"/>
    </source>
</evidence>
<dbReference type="InterPro" id="IPR036318">
    <property type="entry name" value="FAD-bd_PCMH-like_sf"/>
</dbReference>
<keyword evidence="6 10" id="KW-1133">Transmembrane helix</keyword>
<reference evidence="15 16" key="1">
    <citation type="submission" date="2019-04" db="EMBL/GenBank/DDBJ databases">
        <title>Three New Species of Nocardioides, Nocardioides euryhalodurans sp. nov., Nocardioides seonyuensis sp. nov. and Nocardioides eburneoflavus sp. nov. Isolated from Soil.</title>
        <authorList>
            <person name="Roh S.G."/>
            <person name="Lee C."/>
            <person name="Kim M.-K."/>
            <person name="Kim S.B."/>
        </authorList>
    </citation>
    <scope>NUCLEOTIDE SEQUENCE [LARGE SCALE GENOMIC DNA]</scope>
    <source>
        <strain evidence="15 16">MMS17-SY213</strain>
    </source>
</reference>
<protein>
    <submittedName>
        <fullName evidence="15">HlyC/CorC family transporter</fullName>
    </submittedName>
</protein>
<proteinExistence type="inferred from homology"/>
<keyword evidence="7 9" id="KW-0129">CBS domain</keyword>
<dbReference type="GO" id="GO:0050660">
    <property type="term" value="F:flavin adenine dinucleotide binding"/>
    <property type="evidence" value="ECO:0007669"/>
    <property type="project" value="InterPro"/>
</dbReference>
<dbReference type="CDD" id="cd04590">
    <property type="entry name" value="CBS_pair_CorC_HlyC_assoc"/>
    <property type="match status" value="1"/>
</dbReference>
<dbReference type="OrthoDB" id="110231at2"/>
<evidence type="ECO:0000256" key="4">
    <source>
        <dbReference type="ARBA" id="ARBA00022692"/>
    </source>
</evidence>
<feature type="compositionally biased region" description="Basic and acidic residues" evidence="11">
    <location>
        <begin position="579"/>
        <end position="591"/>
    </location>
</feature>
<sequence>MEADTLIDVLLVLAFILVGGVFAATEIALVSLRSGQVDRLETQGGRGHAVASLARDPNRFLSAVQIGVTVAGFFSAAFGASTLAPSFAPVFEGLGAPAPETVSLVATTLVVSYLSLVLGELVPKRLALQRSVGVAKLFAPPLGQFARVMTPVIWLLSLSTDLLVRLLGGNPDATNDEVDEEELRMMISGHEDIPEGERRLVDDVFEAGDRSLSEVMKPRGDVVFLSGDLTLAEAVAIIVEQPYTRYPVTGASFDEILGYLHLRDVLGRADDRSTTVADITRELPVLPRTNRVLPSIDQLRSLGAHIALVVDEYGGTDGIVTLEDLMEELVGEIHDEYDTDAAVAASADPTTVDAGVTIEEFGERTGVELDDGPYETVAGYVLHRLARMAELGDRVMVEDRPLEVVGLDGHRITRVRLHESTVPAGDAAADSAADEVADESGPTAQQAAFADYFATWGLFLPDAAVAGHRDGHLMGHGWSVRFRWRDDGTLLVRAGHRMTNERVFAITPDGEVRPAEPEPPSELMATPSDATPEQKAEIEHAYRSAWTRYSKAVSAAGLDYDRTPLPRGLEPGADSQVWRLDDGEWHAEPLRRAPSSEPGSTPDEE</sequence>
<keyword evidence="3" id="KW-1003">Cell membrane</keyword>
<dbReference type="PROSITE" id="PS51846">
    <property type="entry name" value="CNNM"/>
    <property type="match status" value="1"/>
</dbReference>
<dbReference type="RefSeq" id="WP_135841010.1">
    <property type="nucleotide sequence ID" value="NZ_SRRO01000001.1"/>
</dbReference>
<dbReference type="InterPro" id="IPR051676">
    <property type="entry name" value="UPF0053_domain"/>
</dbReference>
<dbReference type="InterPro" id="IPR002550">
    <property type="entry name" value="CNNM"/>
</dbReference>
<evidence type="ECO:0000256" key="10">
    <source>
        <dbReference type="PROSITE-ProRule" id="PRU01193"/>
    </source>
</evidence>
<feature type="domain" description="CNNM transmembrane" evidence="14">
    <location>
        <begin position="1"/>
        <end position="204"/>
    </location>
</feature>
<dbReference type="InterPro" id="IPR046342">
    <property type="entry name" value="CBS_dom_sf"/>
</dbReference>
<keyword evidence="8 10" id="KW-0472">Membrane</keyword>
<dbReference type="InterPro" id="IPR044751">
    <property type="entry name" value="Ion_transp-like_CBS"/>
</dbReference>
<evidence type="ECO:0000259" key="14">
    <source>
        <dbReference type="PROSITE" id="PS51846"/>
    </source>
</evidence>
<comment type="similarity">
    <text evidence="2">Belongs to the UPF0053 family.</text>
</comment>
<dbReference type="InterPro" id="IPR005170">
    <property type="entry name" value="Transptr-assoc_dom"/>
</dbReference>
<dbReference type="GO" id="GO:0005886">
    <property type="term" value="C:plasma membrane"/>
    <property type="evidence" value="ECO:0007669"/>
    <property type="project" value="UniProtKB-SubCell"/>
</dbReference>
<evidence type="ECO:0000256" key="2">
    <source>
        <dbReference type="ARBA" id="ARBA00006337"/>
    </source>
</evidence>
<dbReference type="Gene3D" id="3.30.465.10">
    <property type="match status" value="1"/>
</dbReference>
<dbReference type="InterPro" id="IPR016169">
    <property type="entry name" value="FAD-bd_PCMH_sub2"/>
</dbReference>
<accession>A0A4Z1CNM0</accession>
<evidence type="ECO:0000256" key="6">
    <source>
        <dbReference type="ARBA" id="ARBA00022989"/>
    </source>
</evidence>
<dbReference type="AlphaFoldDB" id="A0A4Z1CNM0"/>
<evidence type="ECO:0000256" key="1">
    <source>
        <dbReference type="ARBA" id="ARBA00004651"/>
    </source>
</evidence>
<dbReference type="Proteomes" id="UP000297496">
    <property type="component" value="Unassembled WGS sequence"/>
</dbReference>
<evidence type="ECO:0000259" key="13">
    <source>
        <dbReference type="PROSITE" id="PS51371"/>
    </source>
</evidence>
<evidence type="ECO:0000256" key="7">
    <source>
        <dbReference type="ARBA" id="ARBA00023122"/>
    </source>
</evidence>
<evidence type="ECO:0000256" key="11">
    <source>
        <dbReference type="SAM" id="MobiDB-lite"/>
    </source>
</evidence>
<comment type="caution">
    <text evidence="15">The sequence shown here is derived from an EMBL/GenBank/DDBJ whole genome shotgun (WGS) entry which is preliminary data.</text>
</comment>
<dbReference type="SUPFAM" id="SSF54631">
    <property type="entry name" value="CBS-domain pair"/>
    <property type="match status" value="1"/>
</dbReference>
<keyword evidence="4 10" id="KW-0812">Transmembrane</keyword>
<feature type="domain" description="CBS" evidence="13">
    <location>
        <begin position="216"/>
        <end position="276"/>
    </location>
</feature>
<dbReference type="PANTHER" id="PTHR43099">
    <property type="entry name" value="UPF0053 PROTEIN YRKA"/>
    <property type="match status" value="1"/>
</dbReference>
<dbReference type="PROSITE" id="PS51371">
    <property type="entry name" value="CBS"/>
    <property type="match status" value="2"/>
</dbReference>
<evidence type="ECO:0000256" key="12">
    <source>
        <dbReference type="SAM" id="Phobius"/>
    </source>
</evidence>